<comment type="cofactor">
    <cofactor evidence="1">
        <name>pantetheine 4'-phosphate</name>
        <dbReference type="ChEBI" id="CHEBI:47942"/>
    </cofactor>
</comment>
<dbReference type="Proteomes" id="UP000054926">
    <property type="component" value="Unassembled WGS sequence"/>
</dbReference>
<feature type="domain" description="Carrier" evidence="8">
    <location>
        <begin position="1080"/>
        <end position="1157"/>
    </location>
</feature>
<evidence type="ECO:0000313" key="11">
    <source>
        <dbReference type="Proteomes" id="UP000054926"/>
    </source>
</evidence>
<dbReference type="PROSITE" id="PS52004">
    <property type="entry name" value="KS3_2"/>
    <property type="match status" value="2"/>
</dbReference>
<dbReference type="InterPro" id="IPR014030">
    <property type="entry name" value="Ketoacyl_synth_N"/>
</dbReference>
<dbReference type="PROSITE" id="PS50075">
    <property type="entry name" value="CARRIER"/>
    <property type="match status" value="2"/>
</dbReference>
<dbReference type="FunFam" id="3.40.47.10:FF:000019">
    <property type="entry name" value="Polyketide synthase type I"/>
    <property type="match status" value="1"/>
</dbReference>
<dbReference type="SMART" id="SM01294">
    <property type="entry name" value="PKS_PP_betabranch"/>
    <property type="match status" value="1"/>
</dbReference>
<dbReference type="Gene3D" id="1.10.1200.10">
    <property type="entry name" value="ACP-like"/>
    <property type="match status" value="2"/>
</dbReference>
<dbReference type="InterPro" id="IPR050091">
    <property type="entry name" value="PKS_NRPS_Biosynth_Enz"/>
</dbReference>
<dbReference type="PANTHER" id="PTHR43775:SF37">
    <property type="entry name" value="SI:DKEY-61P9.11"/>
    <property type="match status" value="1"/>
</dbReference>
<dbReference type="InterPro" id="IPR006162">
    <property type="entry name" value="Ppantetheine_attach_site"/>
</dbReference>
<dbReference type="PROSITE" id="PS00012">
    <property type="entry name" value="PHOSPHOPANTETHEINE"/>
    <property type="match status" value="2"/>
</dbReference>
<feature type="domain" description="Ketosynthase family 3 (KS3)" evidence="9">
    <location>
        <begin position="1175"/>
        <end position="1601"/>
    </location>
</feature>
<dbReference type="SUPFAM" id="SSF51735">
    <property type="entry name" value="NAD(P)-binding Rossmann-fold domains"/>
    <property type="match status" value="4"/>
</dbReference>
<evidence type="ECO:0000313" key="10">
    <source>
        <dbReference type="EMBL" id="KTD67002.1"/>
    </source>
</evidence>
<dbReference type="PROSITE" id="PS00606">
    <property type="entry name" value="KS3_1"/>
    <property type="match status" value="2"/>
</dbReference>
<dbReference type="InterPro" id="IPR023213">
    <property type="entry name" value="CAT-like_dom_sf"/>
</dbReference>
<dbReference type="Gene3D" id="3.30.70.3290">
    <property type="match status" value="2"/>
</dbReference>
<dbReference type="EMBL" id="LNYY01000021">
    <property type="protein sequence ID" value="KTD67002.1"/>
    <property type="molecule type" value="Genomic_DNA"/>
</dbReference>
<organism evidence="10 11">
    <name type="scientific">Legionella steelei</name>
    <dbReference type="NCBI Taxonomy" id="947033"/>
    <lineage>
        <taxon>Bacteria</taxon>
        <taxon>Pseudomonadati</taxon>
        <taxon>Pseudomonadota</taxon>
        <taxon>Gammaproteobacteria</taxon>
        <taxon>Legionellales</taxon>
        <taxon>Legionellaceae</taxon>
        <taxon>Legionella</taxon>
    </lineage>
</organism>
<dbReference type="InterPro" id="IPR036736">
    <property type="entry name" value="ACP-like_sf"/>
</dbReference>
<feature type="domain" description="Carrier" evidence="8">
    <location>
        <begin position="2209"/>
        <end position="2287"/>
    </location>
</feature>
<gene>
    <name evidence="10" type="ORF">Lste_3208</name>
</gene>
<comment type="pathway">
    <text evidence="2">Lipid metabolism; fatty acid biosynthesis.</text>
</comment>
<dbReference type="Gene3D" id="3.40.47.10">
    <property type="match status" value="2"/>
</dbReference>
<dbReference type="InterPro" id="IPR013968">
    <property type="entry name" value="PKS_KR"/>
</dbReference>
<evidence type="ECO:0000256" key="4">
    <source>
        <dbReference type="ARBA" id="ARBA00022450"/>
    </source>
</evidence>
<dbReference type="PATRIC" id="fig|947033.5.peg.3414"/>
<dbReference type="Pfam" id="PF02801">
    <property type="entry name" value="Ketoacyl-synt_C"/>
    <property type="match status" value="2"/>
</dbReference>
<dbReference type="GO" id="GO:0004312">
    <property type="term" value="F:fatty acid synthase activity"/>
    <property type="evidence" value="ECO:0007669"/>
    <property type="project" value="TreeGrafter"/>
</dbReference>
<dbReference type="GO" id="GO:0031177">
    <property type="term" value="F:phosphopantetheine binding"/>
    <property type="evidence" value="ECO:0007669"/>
    <property type="project" value="InterPro"/>
</dbReference>
<dbReference type="InterPro" id="IPR014031">
    <property type="entry name" value="Ketoacyl_synth_C"/>
</dbReference>
<dbReference type="Gene3D" id="3.30.559.10">
    <property type="entry name" value="Chloramphenicol acetyltransferase-like domain"/>
    <property type="match status" value="1"/>
</dbReference>
<keyword evidence="6" id="KW-0808">Transferase</keyword>
<keyword evidence="11" id="KW-1185">Reference proteome</keyword>
<comment type="function">
    <text evidence="7">Involved in production of the polyketide antibiotic thailandamide.</text>
</comment>
<dbReference type="STRING" id="947033.Lste_3208"/>
<evidence type="ECO:0000256" key="5">
    <source>
        <dbReference type="ARBA" id="ARBA00022553"/>
    </source>
</evidence>
<dbReference type="SMART" id="SM00823">
    <property type="entry name" value="PKS_PP"/>
    <property type="match status" value="2"/>
</dbReference>
<dbReference type="Gene3D" id="3.40.50.720">
    <property type="entry name" value="NAD(P)-binding Rossmann-like Domain"/>
    <property type="match status" value="2"/>
</dbReference>
<accession>A0A0W0ZDK8</accession>
<dbReference type="InterPro" id="IPR016039">
    <property type="entry name" value="Thiolase-like"/>
</dbReference>
<dbReference type="Gene3D" id="3.30.559.30">
    <property type="entry name" value="Nonribosomal peptide synthetase, condensation domain"/>
    <property type="match status" value="1"/>
</dbReference>
<feature type="domain" description="Ketosynthase family 3 (KS3)" evidence="9">
    <location>
        <begin position="16"/>
        <end position="446"/>
    </location>
</feature>
<evidence type="ECO:0000259" key="9">
    <source>
        <dbReference type="PROSITE" id="PS52004"/>
    </source>
</evidence>
<evidence type="ECO:0000256" key="1">
    <source>
        <dbReference type="ARBA" id="ARBA00001957"/>
    </source>
</evidence>
<dbReference type="SMART" id="SM00822">
    <property type="entry name" value="PKS_KR"/>
    <property type="match status" value="2"/>
</dbReference>
<dbReference type="GO" id="GO:0006633">
    <property type="term" value="P:fatty acid biosynthetic process"/>
    <property type="evidence" value="ECO:0007669"/>
    <property type="project" value="UniProtKB-UniPathway"/>
</dbReference>
<dbReference type="Pfam" id="PF00550">
    <property type="entry name" value="PP-binding"/>
    <property type="match status" value="2"/>
</dbReference>
<evidence type="ECO:0000256" key="2">
    <source>
        <dbReference type="ARBA" id="ARBA00005194"/>
    </source>
</evidence>
<proteinExistence type="inferred from homology"/>
<dbReference type="SUPFAM" id="SSF47336">
    <property type="entry name" value="ACP-like"/>
    <property type="match status" value="2"/>
</dbReference>
<dbReference type="InterPro" id="IPR001242">
    <property type="entry name" value="Condensation_dom"/>
</dbReference>
<reference evidence="10 11" key="1">
    <citation type="submission" date="2015-11" db="EMBL/GenBank/DDBJ databases">
        <title>Genomic analysis of 38 Legionella species identifies large and diverse effector repertoires.</title>
        <authorList>
            <person name="Burstein D."/>
            <person name="Amaro F."/>
            <person name="Zusman T."/>
            <person name="Lifshitz Z."/>
            <person name="Cohen O."/>
            <person name="Gilbert J.A."/>
            <person name="Pupko T."/>
            <person name="Shuman H.A."/>
            <person name="Segal G."/>
        </authorList>
    </citation>
    <scope>NUCLEOTIDE SEQUENCE [LARGE SCALE GENOMIC DNA]</scope>
    <source>
        <strain evidence="10 11">IMVS3376</strain>
    </source>
</reference>
<evidence type="ECO:0000256" key="7">
    <source>
        <dbReference type="ARBA" id="ARBA00054155"/>
    </source>
</evidence>
<dbReference type="InterPro" id="IPR018201">
    <property type="entry name" value="Ketoacyl_synth_AS"/>
</dbReference>
<dbReference type="InterPro" id="IPR020806">
    <property type="entry name" value="PKS_PP-bd"/>
</dbReference>
<dbReference type="GO" id="GO:0004315">
    <property type="term" value="F:3-oxoacyl-[acyl-carrier-protein] synthase activity"/>
    <property type="evidence" value="ECO:0007669"/>
    <property type="project" value="InterPro"/>
</dbReference>
<dbReference type="CDD" id="cd05274">
    <property type="entry name" value="KR_FAS_SDR_x"/>
    <property type="match status" value="1"/>
</dbReference>
<dbReference type="InterPro" id="IPR057326">
    <property type="entry name" value="KR_dom"/>
</dbReference>
<protein>
    <submittedName>
        <fullName evidence="10">Polyketide synthase</fullName>
    </submittedName>
</protein>
<dbReference type="InterPro" id="IPR020841">
    <property type="entry name" value="PKS_Beta-ketoAc_synthase_dom"/>
</dbReference>
<dbReference type="SUPFAM" id="SSF52777">
    <property type="entry name" value="CoA-dependent acyltransferases"/>
    <property type="match status" value="2"/>
</dbReference>
<evidence type="ECO:0000256" key="6">
    <source>
        <dbReference type="ARBA" id="ARBA00022679"/>
    </source>
</evidence>
<dbReference type="SUPFAM" id="SSF53901">
    <property type="entry name" value="Thiolase-like"/>
    <property type="match status" value="2"/>
</dbReference>
<keyword evidence="5" id="KW-0597">Phosphoprotein</keyword>
<sequence length="2799" mass="313842">MQTKKGHQNSLNNILNEPIAIIGMNCQFPGINADVEDVDAFYEMLLNEQTSIKDVPENRWDINQYYDPDRQKENKIVSRKGGFLHDPQLFDAAFFKISPTEAKQMDPQQRLFLEVSVRALNHANIPIDSLKNSNTGVYCGVSTHDYSQLNYKDKITFNAYTYIGSADSAAPGRLSHFLNLKGPCMTVDTACSSSLSALYLATMALRNQQCDMAIVGGVHLSLCPEIFIGVTKANMLSALGQCSSFDAAADGYARSEGCAVVVIKRLRDALKDNNKILAVIKSIVMNQDGGGGMGMAAPNIEAQITMHQAVLAQAHLAASDIDYIETHGTGTIMGDSVEFNAIQHIHQGHHTKDNPLIVGALKSNLGHTISASGIASVIKVVAALNHELIPANLHYTTPSPSIDPESIPALLPIQAIPFAKQANKKRYTQVSNFGFTGTNVSALIEEPPDVSLNSSTVHHNQPECFVLSAHSEYSLKQMLASHLCYLKESSASLHDVCSTLINCRDHYKFRCAIIADNKEELIKKIEAKTYVLNKVTRNKDLKIIEHDAQQVYEHFLAGDTIRFDKNKMIYQQVDLPLYFFDRKTYWHDKENNDTAIDVPAPKDWIFHLEWQQQVAEIHQRKPSDKPWLLIGAKQLAPGFIEQGLSIVLDEDNPSLDILDGIIFAADFESVTAKDIETHIDLQKNALKKLLNLVQELQHKTIELRLIILTTNTIPELSGDILNLDCSVLLGFCKTLALELPQYQTMLIDLDKHDAGHYSTQIMNEIHYNHGQNYEHVVTYRNGQRWVSRLKRTTLPDEKRTLRGEGRYLITGGTGGLGLVTAQALLSVGAKELILVSRHVDNPELKARIKKIQSFYPNQIIRTVGLDITDKEKLHSLLLESNADGLLKGIVHAAGISMNAPLLAHQEDDIDSLFSAKIKGGWYLHELSQHCDLDFFIVYSSISSVFGSNKESVYSGTNSFLDALIAERRRLGLVGTAIQWGPWAEAGMAEKRARDQGLKQAFIHNDQGRAFINLLISSPLSHVTIISPEYLSFMLDFVSKPRPLFYQHLADDLAGVEHKSNESTSPWLNDYMKMGDNQKSIACKNMVSTLCKKILGLLETEELEEHEGFFELGFDSLMVTEIATRLKEKLQPVLNVTATIGFDYPSINKLAQYVESELQKNLVQTKALRSSPEDTDDSIAIISMSCSLPNAADVAAFETLLEQGLSGVQDIPLARWDNKKYYDPDPDAPGKSYITKLGLIDNIKAFDAQFFGISPREAPFIDPQQRLFLEQCYQALENANYCVHSLRGSLTGVFAGVGASHEYYSQLEQIGLSPDELGMYAVTGKALNMIPGRVTYTFDFKGPAVSFDTACSSSLVAIHYACQSLKTREIDFALAGGVNVLLRPESIVNLCKAKALSLTSQCKTFDAEADGYVRAEGCGVLFLKRLADAVRDKDPILAVIKASAISNDGRTAGLTVPNGKSQEAVMRKALGQSTLARSDISYIETHGTGTPLGDPIEVHAINQVYGGQRSADNPLYLGAVKTNLGHLESAAGVASMIKVILSLQKGRIYKNINFHHLNPKIQLDNTRLALHTMDWHSTAPLKCAGINAFGFSGTNAHVIVQEFPTQTPPKNMTAQTNALVFSAKSQDALDGLAQRYQQYLATTSDAFADICFTAATCREHYAYRLAVVAQSTVEASQLLQQGLVVTSSAPTKILDVAPELAALVREYLQGGDVDWRYYYTAIPGICNKVMLPNYAFARREFWLDKKAPTPQVSTDDLAVQHLYELTWNPLNNTVSRTAELPKLWVIARDEVRAEKVLGGLEYQLIKEVGQFPEVAQQNIVVLYEQDQFPELLHWCQQMFQQQPARFILVTENAYAINDKYTSDRVNPYHTMASAFWKSFRNELAFTKNYTVDLDAHSTLSDVLRYIVHTTSTETQFAVRDTLYVPRLKKKQLPVPTEPQVLFDREASYLITGGTGGLGKPLMEYLIARGAKHLIITSRTACTESIQAFIEQVRKKQVSITHQVCDASNLAQMEQLIQEIERSAYPLRGVFHLAGVIHDELLVHLSAQTVDEVLQAKMNSALILHQLTQKLHLDCFVLFSSAASILGAKGQANYVAANGFLDGLAHLRHQQGLPALAINWGAFHTLGMAAQNIEALEHRGFIPLPPERMDVLDVLLPSHVPQIVVCPIHWDVYFKNSSKPSEFSALMERKSPANQLSITVLQQQSPKERVSFLSQTLSAIAADVLGLEHRDEVGLKNDLFAMGMDSLMALELRNRVHDQLGCPSLSLPIEYFINEPRIDKIAKNIAHELDKLVTDTPTLPPTASPIAEEVALCDFQYVFWVLNKMGHPYNMGTQLQIHGTLNKEYVAQAFDFIVKQNSVFWLSINKDVPVQTLRKEGLFKLIYEDISLSNEHTVLHEEFQSNMMSAIPLTEPPLMRVYLYKINSELHELHIVMPHIIVDGTSCGIIFDQFKKCYEALFRGKKMIHKPEEDSFLDYVKKNNRLYETNLKDKVNFWRHYNHSFKMLSLRPKDYVSDTDEQKKYLFHYPLDSHQVEQFIEWHKTKNINVSTGLIAACHIALYKLSQQKKMPFVLIHSGREGSHYNSIVGVFVEYKRINLTLNEKDNFIDFIKSIEEQFLITAPYQKCSHIIKNREFKGAGLVISHYLHYVWNKFFLQKDLKKSKLHSILIDYLIKYFSWAQTVTHNNSFKNKLNQLLKLNIPLRKPERLRVLVNITPSFFSKIVTDKNFANLNYEYPSHYSSENRPISNRSLWILFSKDQDGQYQLSINGPLTPPCKDEIAHTFNKIMAQLLENDECALGDFLR</sequence>
<dbReference type="OrthoDB" id="9778690at2"/>
<dbReference type="Pfam" id="PF22621">
    <property type="entry name" value="CurL-like_PKS_C"/>
    <property type="match status" value="2"/>
</dbReference>
<evidence type="ECO:0000256" key="3">
    <source>
        <dbReference type="ARBA" id="ARBA00006484"/>
    </source>
</evidence>
<comment type="similarity">
    <text evidence="3">Belongs to the short-chain dehydrogenases/reductases (SDR) family.</text>
</comment>
<dbReference type="CDD" id="cd00833">
    <property type="entry name" value="PKS"/>
    <property type="match status" value="2"/>
</dbReference>
<dbReference type="Pfam" id="PF00109">
    <property type="entry name" value="ketoacyl-synt"/>
    <property type="match status" value="2"/>
</dbReference>
<dbReference type="PANTHER" id="PTHR43775">
    <property type="entry name" value="FATTY ACID SYNTHASE"/>
    <property type="match status" value="1"/>
</dbReference>
<dbReference type="InterPro" id="IPR036291">
    <property type="entry name" value="NAD(P)-bd_dom_sf"/>
</dbReference>
<comment type="caution">
    <text evidence="10">The sequence shown here is derived from an EMBL/GenBank/DDBJ whole genome shotgun (WGS) entry which is preliminary data.</text>
</comment>
<dbReference type="Pfam" id="PF08659">
    <property type="entry name" value="KR"/>
    <property type="match status" value="2"/>
</dbReference>
<keyword evidence="4" id="KW-0596">Phosphopantetheine</keyword>
<dbReference type="Pfam" id="PF00668">
    <property type="entry name" value="Condensation"/>
    <property type="match status" value="1"/>
</dbReference>
<evidence type="ECO:0000259" key="8">
    <source>
        <dbReference type="PROSITE" id="PS50075"/>
    </source>
</evidence>
<dbReference type="UniPathway" id="UPA00094"/>
<dbReference type="SMART" id="SM00825">
    <property type="entry name" value="PKS_KS"/>
    <property type="match status" value="2"/>
</dbReference>
<dbReference type="InterPro" id="IPR009081">
    <property type="entry name" value="PP-bd_ACP"/>
</dbReference>
<name>A0A0W0ZDK8_9GAMM</name>